<keyword evidence="2" id="KW-0812">Transmembrane</keyword>
<evidence type="ECO:0000313" key="4">
    <source>
        <dbReference type="EMBL" id="EJK73548.1"/>
    </source>
</evidence>
<feature type="compositionally biased region" description="Polar residues" evidence="1">
    <location>
        <begin position="16"/>
        <end position="29"/>
    </location>
</feature>
<gene>
    <name evidence="4" type="ORF">THAOC_04820</name>
</gene>
<feature type="compositionally biased region" description="Basic and acidic residues" evidence="1">
    <location>
        <begin position="35"/>
        <end position="48"/>
    </location>
</feature>
<feature type="compositionally biased region" description="Basic and acidic residues" evidence="1">
    <location>
        <begin position="719"/>
        <end position="730"/>
    </location>
</feature>
<dbReference type="Proteomes" id="UP000266841">
    <property type="component" value="Unassembled WGS sequence"/>
</dbReference>
<keyword evidence="2" id="KW-0472">Membrane</keyword>
<accession>K0T494</accession>
<feature type="compositionally biased region" description="Basic and acidic residues" evidence="1">
    <location>
        <begin position="1"/>
        <end position="14"/>
    </location>
</feature>
<reference evidence="4 5" key="1">
    <citation type="journal article" date="2012" name="Genome Biol.">
        <title>Genome and low-iron response of an oceanic diatom adapted to chronic iron limitation.</title>
        <authorList>
            <person name="Lommer M."/>
            <person name="Specht M."/>
            <person name="Roy A.S."/>
            <person name="Kraemer L."/>
            <person name="Andreson R."/>
            <person name="Gutowska M.A."/>
            <person name="Wolf J."/>
            <person name="Bergner S.V."/>
            <person name="Schilhabel M.B."/>
            <person name="Klostermeier U.C."/>
            <person name="Beiko R.G."/>
            <person name="Rosenstiel P."/>
            <person name="Hippler M."/>
            <person name="Laroche J."/>
        </authorList>
    </citation>
    <scope>NUCLEOTIDE SEQUENCE [LARGE SCALE GENOMIC DNA]</scope>
    <source>
        <strain evidence="4 5">CCMP1005</strain>
    </source>
</reference>
<feature type="region of interest" description="Disordered" evidence="1">
    <location>
        <begin position="523"/>
        <end position="551"/>
    </location>
</feature>
<keyword evidence="5" id="KW-1185">Reference proteome</keyword>
<feature type="domain" description="DUF7495" evidence="3">
    <location>
        <begin position="557"/>
        <end position="660"/>
    </location>
</feature>
<name>K0T494_THAOC</name>
<evidence type="ECO:0000256" key="2">
    <source>
        <dbReference type="SAM" id="Phobius"/>
    </source>
</evidence>
<sequence length="848" mass="92863">SESGHKGKENDGKDTSVFSRATETESQTDLVLKSLAERYRRRASETTSERSTTSGNHHTTKCPFVFAWEVGGQRWNAQRMSAPEEYQFDTFIGTVSASDSLERDDGDSSIVRHPDDEEGDVIQGVVFDDGEEDGGFKLSRRTSRILSSYQEYIHDIEAEAIKSGLEQEVGDSRARSADYRDYRGGEEHYGLLNSDFYSFRDFSHLHSGDEEYATSNLHDLTSLNVTGLGPRNLRCHFWRSKRFRVLVLSALIGLIVLALGLNASSKKRLDDNAIITHIGLGQSTDKSTSANLDEVSTKYSEGRPLNTLHGQKENDNEFTNMLALYRPRLFDRRQWDGTTYDDALSFCSSRRDGMIICPFEVACPLSIDAIRAGTIHLDAEQEFVPIWSESKRGEWIGIGSTDSCDKIHGELPPEFGGQDVNARVMCCSPHQYGLPKVVDEQADSEPPVFGGDDHQNEATALAGGNELNDIDGQPDVTVHSQAKIEKLEPTLAAKATVEPTVAPTKHHQADISEVVEDGEDAVPADYLSPSTKPSSELATSPQVNEEENERTGSLNLKWFDRNGGYEGRTYNAARAMCRSMGRDLCPFDAVCPKGLNTAPIGGFNDGPVRSWVPVLDSYNDWVSLSSERPCHTWMSVNLEEPSWGTDGTNWEDTGNVACCYSIENENAAELSNSSVALTTVVTNPGVITEVEPATSITLSTVATASVESITTQANDEEIEKPADGEEGDKLSNTHLLSPFPLAIKEEAASDTHLLPPISLVTAGKEEEASDTHFLPPISLVTAGETTPSLAAEERGVEADMQTESALVSTVLSANIDGINPLLGRRRKRRGGRHADRNSPRFDCLSAQV</sequence>
<feature type="compositionally biased region" description="Polar residues" evidence="1">
    <location>
        <begin position="528"/>
        <end position="543"/>
    </location>
</feature>
<dbReference type="EMBL" id="AGNL01004411">
    <property type="protein sequence ID" value="EJK73548.1"/>
    <property type="molecule type" value="Genomic_DNA"/>
</dbReference>
<feature type="non-terminal residue" evidence="4">
    <location>
        <position position="1"/>
    </location>
</feature>
<comment type="caution">
    <text evidence="4">The sequence shown here is derived from an EMBL/GenBank/DDBJ whole genome shotgun (WGS) entry which is preliminary data.</text>
</comment>
<feature type="region of interest" description="Disordered" evidence="1">
    <location>
        <begin position="708"/>
        <end position="730"/>
    </location>
</feature>
<keyword evidence="2" id="KW-1133">Transmembrane helix</keyword>
<organism evidence="4 5">
    <name type="scientific">Thalassiosira oceanica</name>
    <name type="common">Marine diatom</name>
    <dbReference type="NCBI Taxonomy" id="159749"/>
    <lineage>
        <taxon>Eukaryota</taxon>
        <taxon>Sar</taxon>
        <taxon>Stramenopiles</taxon>
        <taxon>Ochrophyta</taxon>
        <taxon>Bacillariophyta</taxon>
        <taxon>Coscinodiscophyceae</taxon>
        <taxon>Thalassiosirophycidae</taxon>
        <taxon>Thalassiosirales</taxon>
        <taxon>Thalassiosiraceae</taxon>
        <taxon>Thalassiosira</taxon>
    </lineage>
</organism>
<dbReference type="InterPro" id="IPR055918">
    <property type="entry name" value="DUF7495"/>
</dbReference>
<feature type="transmembrane region" description="Helical" evidence="2">
    <location>
        <begin position="243"/>
        <end position="261"/>
    </location>
</feature>
<feature type="region of interest" description="Disordered" evidence="1">
    <location>
        <begin position="1"/>
        <end position="58"/>
    </location>
</feature>
<proteinExistence type="predicted"/>
<feature type="domain" description="DUF7495" evidence="3">
    <location>
        <begin position="332"/>
        <end position="428"/>
    </location>
</feature>
<dbReference type="eggNOG" id="ENOG502SGDC">
    <property type="taxonomic scope" value="Eukaryota"/>
</dbReference>
<evidence type="ECO:0000313" key="5">
    <source>
        <dbReference type="Proteomes" id="UP000266841"/>
    </source>
</evidence>
<dbReference type="AlphaFoldDB" id="K0T494"/>
<dbReference type="Pfam" id="PF24325">
    <property type="entry name" value="DUF7495"/>
    <property type="match status" value="2"/>
</dbReference>
<evidence type="ECO:0000259" key="3">
    <source>
        <dbReference type="Pfam" id="PF24325"/>
    </source>
</evidence>
<protein>
    <recommendedName>
        <fullName evidence="3">DUF7495 domain-containing protein</fullName>
    </recommendedName>
</protein>
<evidence type="ECO:0000256" key="1">
    <source>
        <dbReference type="SAM" id="MobiDB-lite"/>
    </source>
</evidence>